<dbReference type="PANTHER" id="PTHR13593:SF113">
    <property type="entry name" value="SI:DKEY-266F7.9"/>
    <property type="match status" value="1"/>
</dbReference>
<evidence type="ECO:0000313" key="3">
    <source>
        <dbReference type="Proteomes" id="UP001150266"/>
    </source>
</evidence>
<proteinExistence type="predicted"/>
<feature type="domain" description="Phosphatidylinositol-specific phospholipase C X" evidence="1">
    <location>
        <begin position="2"/>
        <end position="132"/>
    </location>
</feature>
<dbReference type="GO" id="GO:0006629">
    <property type="term" value="P:lipid metabolic process"/>
    <property type="evidence" value="ECO:0007669"/>
    <property type="project" value="InterPro"/>
</dbReference>
<evidence type="ECO:0000259" key="1">
    <source>
        <dbReference type="SMART" id="SM00148"/>
    </source>
</evidence>
<dbReference type="InterPro" id="IPR051057">
    <property type="entry name" value="PI-PLC_domain"/>
</dbReference>
<dbReference type="PROSITE" id="PS50007">
    <property type="entry name" value="PIPLC_X_DOMAIN"/>
    <property type="match status" value="1"/>
</dbReference>
<dbReference type="EMBL" id="JAOTPV010000017">
    <property type="protein sequence ID" value="KAJ4473887.1"/>
    <property type="molecule type" value="Genomic_DNA"/>
</dbReference>
<comment type="caution">
    <text evidence="2">The sequence shown here is derived from an EMBL/GenBank/DDBJ whole genome shotgun (WGS) entry which is preliminary data.</text>
</comment>
<protein>
    <submittedName>
        <fullName evidence="2">PLC-like phosphodiesterase</fullName>
    </submittedName>
</protein>
<dbReference type="GO" id="GO:0008081">
    <property type="term" value="F:phosphoric diester hydrolase activity"/>
    <property type="evidence" value="ECO:0007669"/>
    <property type="project" value="InterPro"/>
</dbReference>
<organism evidence="2 3">
    <name type="scientific">Lentinula aciculospora</name>
    <dbReference type="NCBI Taxonomy" id="153920"/>
    <lineage>
        <taxon>Eukaryota</taxon>
        <taxon>Fungi</taxon>
        <taxon>Dikarya</taxon>
        <taxon>Basidiomycota</taxon>
        <taxon>Agaricomycotina</taxon>
        <taxon>Agaricomycetes</taxon>
        <taxon>Agaricomycetidae</taxon>
        <taxon>Agaricales</taxon>
        <taxon>Marasmiineae</taxon>
        <taxon>Omphalotaceae</taxon>
        <taxon>Lentinula</taxon>
    </lineage>
</organism>
<keyword evidence="3" id="KW-1185">Reference proteome</keyword>
<dbReference type="Gene3D" id="3.20.20.190">
    <property type="entry name" value="Phosphatidylinositol (PI) phosphodiesterase"/>
    <property type="match status" value="1"/>
</dbReference>
<dbReference type="PANTHER" id="PTHR13593">
    <property type="match status" value="1"/>
</dbReference>
<dbReference type="InterPro" id="IPR000909">
    <property type="entry name" value="PLipase_C_PInositol-sp_X_dom"/>
</dbReference>
<reference evidence="2" key="1">
    <citation type="submission" date="2022-08" db="EMBL/GenBank/DDBJ databases">
        <title>A Global Phylogenomic Analysis of the Shiitake Genus Lentinula.</title>
        <authorList>
            <consortium name="DOE Joint Genome Institute"/>
            <person name="Sierra-Patev S."/>
            <person name="Min B."/>
            <person name="Naranjo-Ortiz M."/>
            <person name="Looney B."/>
            <person name="Konkel Z."/>
            <person name="Slot J.C."/>
            <person name="Sakamoto Y."/>
            <person name="Steenwyk J.L."/>
            <person name="Rokas A."/>
            <person name="Carro J."/>
            <person name="Camarero S."/>
            <person name="Ferreira P."/>
            <person name="Molpeceres G."/>
            <person name="Ruiz-Duenas F.J."/>
            <person name="Serrano A."/>
            <person name="Henrissat B."/>
            <person name="Drula E."/>
            <person name="Hughes K.W."/>
            <person name="Mata J.L."/>
            <person name="Ishikawa N.K."/>
            <person name="Vargas-Isla R."/>
            <person name="Ushijima S."/>
            <person name="Smith C.A."/>
            <person name="Ahrendt S."/>
            <person name="Andreopoulos W."/>
            <person name="He G."/>
            <person name="Labutti K."/>
            <person name="Lipzen A."/>
            <person name="Ng V."/>
            <person name="Riley R."/>
            <person name="Sandor L."/>
            <person name="Barry K."/>
            <person name="Martinez A.T."/>
            <person name="Xiao Y."/>
            <person name="Gibbons J.G."/>
            <person name="Terashima K."/>
            <person name="Grigoriev I.V."/>
            <person name="Hibbett D.S."/>
        </authorList>
    </citation>
    <scope>NUCLEOTIDE SEQUENCE</scope>
    <source>
        <strain evidence="2">JLM2183</strain>
    </source>
</reference>
<name>A0A9W9A3V4_9AGAR</name>
<dbReference type="AlphaFoldDB" id="A0A9W9A3V4"/>
<accession>A0A9W9A3V4</accession>
<evidence type="ECO:0000313" key="2">
    <source>
        <dbReference type="EMBL" id="KAJ4473887.1"/>
    </source>
</evidence>
<dbReference type="OrthoDB" id="1046782at2759"/>
<dbReference type="InterPro" id="IPR017946">
    <property type="entry name" value="PLC-like_Pdiesterase_TIM-brl"/>
</dbReference>
<gene>
    <name evidence="2" type="ORF">J3R30DRAFT_3782051</name>
</gene>
<sequence>MSIPGTHNTCTLSLVPWVSTQNMTVLAQLNAGIRYLDLRCRLVDATLMMYHSLYSLDLTFNNVMNDIYALLRSHSGEGLIVQLSNEYTDDPEFSLFAETAAAGIRTNDNLWNVGVSIPMFADIRGKIQLIRRYNADKAEHQIGIEGFPFHTKFLIYHLLLTTQSMGVYIPRKQCEDRRCQTKPTYHPPPPNPVIIHLLRARWDALETDGANCVVLVGRLKRDPSDYWRIAFDGGPLAEACCGIVSPEARLLESFMKEASRTGTIPNI</sequence>
<dbReference type="Proteomes" id="UP001150266">
    <property type="component" value="Unassembled WGS sequence"/>
</dbReference>
<dbReference type="Pfam" id="PF00388">
    <property type="entry name" value="PI-PLC-X"/>
    <property type="match status" value="1"/>
</dbReference>
<dbReference type="SUPFAM" id="SSF51695">
    <property type="entry name" value="PLC-like phosphodiesterases"/>
    <property type="match status" value="1"/>
</dbReference>
<dbReference type="SMART" id="SM00148">
    <property type="entry name" value="PLCXc"/>
    <property type="match status" value="1"/>
</dbReference>